<sequence>MLSHQKEKFSLPKDVIYLNTSYMSPLLKDVEKVGVEALQKKSKPFSISPNDFFEPVTELKKLYATLIDTKEFNRIACIPSVSYGIASVTNNITLNQDDEILVVEDQFPSNIYGWRKLAEKYNATIKTIAKPKSGAQIAQRWNEAILNTITPKTAVVAMCHVHWADGTLFDLKSIREKTRQHNALLIIDGTQSVGAMPFSVEEIQPDALICAAYKWLLGPYSFGLAYFGSYFDNGSPIEESWSNRIDSENFAGLTNYKDDYKDGANRYCMGETANFVSVPMAIQAIKQLIEWTPDAIQKYCYNISKDALKELEALGFIIENENYRSHHLIGIKIPDFVNIENLKAKFTKHNIYVSFRGNYIRV</sequence>
<keyword evidence="2" id="KW-0808">Transferase</keyword>
<feature type="domain" description="Aminotransferase class V" evidence="1">
    <location>
        <begin position="54"/>
        <end position="354"/>
    </location>
</feature>
<organism evidence="2">
    <name type="scientific">hydrothermal vent metagenome</name>
    <dbReference type="NCBI Taxonomy" id="652676"/>
    <lineage>
        <taxon>unclassified sequences</taxon>
        <taxon>metagenomes</taxon>
        <taxon>ecological metagenomes</taxon>
    </lineage>
</organism>
<protein>
    <submittedName>
        <fullName evidence="2">Cysteine desulfurase</fullName>
        <ecNumber evidence="2">2.8.1.7</ecNumber>
    </submittedName>
</protein>
<dbReference type="InterPro" id="IPR015424">
    <property type="entry name" value="PyrdxlP-dep_Trfase"/>
</dbReference>
<dbReference type="PANTHER" id="PTHR43586">
    <property type="entry name" value="CYSTEINE DESULFURASE"/>
    <property type="match status" value="1"/>
</dbReference>
<dbReference type="Gene3D" id="3.40.640.10">
    <property type="entry name" value="Type I PLP-dependent aspartate aminotransferase-like (Major domain)"/>
    <property type="match status" value="1"/>
</dbReference>
<gene>
    <name evidence="2" type="ORF">MNBD_BACTEROID02-124</name>
</gene>
<reference evidence="2" key="1">
    <citation type="submission" date="2018-06" db="EMBL/GenBank/DDBJ databases">
        <authorList>
            <person name="Zhirakovskaya E."/>
        </authorList>
    </citation>
    <scope>NUCLEOTIDE SEQUENCE</scope>
</reference>
<dbReference type="InterPro" id="IPR015422">
    <property type="entry name" value="PyrdxlP-dep_Trfase_small"/>
</dbReference>
<name>A0A3B0RGK8_9ZZZZ</name>
<dbReference type="EC" id="2.8.1.7" evidence="2"/>
<dbReference type="InterPro" id="IPR000192">
    <property type="entry name" value="Aminotrans_V_dom"/>
</dbReference>
<dbReference type="Pfam" id="PF00266">
    <property type="entry name" value="Aminotran_5"/>
    <property type="match status" value="1"/>
</dbReference>
<evidence type="ECO:0000259" key="1">
    <source>
        <dbReference type="Pfam" id="PF00266"/>
    </source>
</evidence>
<dbReference type="SUPFAM" id="SSF53383">
    <property type="entry name" value="PLP-dependent transferases"/>
    <property type="match status" value="1"/>
</dbReference>
<feature type="non-terminal residue" evidence="2">
    <location>
        <position position="362"/>
    </location>
</feature>
<dbReference type="PANTHER" id="PTHR43586:SF15">
    <property type="entry name" value="BLR3095 PROTEIN"/>
    <property type="match status" value="1"/>
</dbReference>
<dbReference type="AlphaFoldDB" id="A0A3B0RGK8"/>
<dbReference type="GO" id="GO:0031071">
    <property type="term" value="F:cysteine desulfurase activity"/>
    <property type="evidence" value="ECO:0007669"/>
    <property type="project" value="UniProtKB-EC"/>
</dbReference>
<dbReference type="Gene3D" id="3.90.1150.10">
    <property type="entry name" value="Aspartate Aminotransferase, domain 1"/>
    <property type="match status" value="1"/>
</dbReference>
<accession>A0A3B0RGK8</accession>
<dbReference type="InterPro" id="IPR015421">
    <property type="entry name" value="PyrdxlP-dep_Trfase_major"/>
</dbReference>
<evidence type="ECO:0000313" key="2">
    <source>
        <dbReference type="EMBL" id="VAV82465.1"/>
    </source>
</evidence>
<dbReference type="EMBL" id="UOEB01000005">
    <property type="protein sequence ID" value="VAV82465.1"/>
    <property type="molecule type" value="Genomic_DNA"/>
</dbReference>
<proteinExistence type="predicted"/>